<organism evidence="1 2">
    <name type="scientific">Rhizoclosmatium globosum</name>
    <dbReference type="NCBI Taxonomy" id="329046"/>
    <lineage>
        <taxon>Eukaryota</taxon>
        <taxon>Fungi</taxon>
        <taxon>Fungi incertae sedis</taxon>
        <taxon>Chytridiomycota</taxon>
        <taxon>Chytridiomycota incertae sedis</taxon>
        <taxon>Chytridiomycetes</taxon>
        <taxon>Chytridiales</taxon>
        <taxon>Chytriomycetaceae</taxon>
        <taxon>Rhizoclosmatium</taxon>
    </lineage>
</organism>
<evidence type="ECO:0000313" key="2">
    <source>
        <dbReference type="Proteomes" id="UP000193642"/>
    </source>
</evidence>
<dbReference type="EMBL" id="MCGO01000003">
    <property type="protein sequence ID" value="ORY52377.1"/>
    <property type="molecule type" value="Genomic_DNA"/>
</dbReference>
<dbReference type="Gene3D" id="3.40.525.10">
    <property type="entry name" value="CRAL-TRIO lipid binding domain"/>
    <property type="match status" value="1"/>
</dbReference>
<accession>A0A1Y2CZJ5</accession>
<evidence type="ECO:0000313" key="1">
    <source>
        <dbReference type="EMBL" id="ORY52377.1"/>
    </source>
</evidence>
<dbReference type="InterPro" id="IPR036865">
    <property type="entry name" value="CRAL-TRIO_dom_sf"/>
</dbReference>
<keyword evidence="2" id="KW-1185">Reference proteome</keyword>
<protein>
    <submittedName>
        <fullName evidence="1">Uncharacterized protein</fullName>
    </submittedName>
</protein>
<dbReference type="Proteomes" id="UP000193642">
    <property type="component" value="Unassembled WGS sequence"/>
</dbReference>
<dbReference type="InterPro" id="IPR036273">
    <property type="entry name" value="CRAL/TRIO_N_dom_sf"/>
</dbReference>
<sequence>MTPEQQKLVNDLRSEVPSLLSSLRNVSPEESLHLQQWASEERLTEFLEDSEWDTWAASFKLKQTLLWRKEIGLQTKVAPAIFGLDSAYAC</sequence>
<gene>
    <name evidence="1" type="ORF">BCR33DRAFT_711698</name>
</gene>
<proteinExistence type="predicted"/>
<comment type="caution">
    <text evidence="1">The sequence shown here is derived from an EMBL/GenBank/DDBJ whole genome shotgun (WGS) entry which is preliminary data.</text>
</comment>
<dbReference type="OrthoDB" id="2163795at2759"/>
<dbReference type="AlphaFoldDB" id="A0A1Y2CZJ5"/>
<dbReference type="SUPFAM" id="SSF46938">
    <property type="entry name" value="CRAL/TRIO N-terminal domain"/>
    <property type="match status" value="1"/>
</dbReference>
<reference evidence="1 2" key="1">
    <citation type="submission" date="2016-07" db="EMBL/GenBank/DDBJ databases">
        <title>Pervasive Adenine N6-methylation of Active Genes in Fungi.</title>
        <authorList>
            <consortium name="DOE Joint Genome Institute"/>
            <person name="Mondo S.J."/>
            <person name="Dannebaum R.O."/>
            <person name="Kuo R.C."/>
            <person name="Labutti K."/>
            <person name="Haridas S."/>
            <person name="Kuo A."/>
            <person name="Salamov A."/>
            <person name="Ahrendt S.R."/>
            <person name="Lipzen A."/>
            <person name="Sullivan W."/>
            <person name="Andreopoulos W.B."/>
            <person name="Clum A."/>
            <person name="Lindquist E."/>
            <person name="Daum C."/>
            <person name="Ramamoorthy G.K."/>
            <person name="Gryganskyi A."/>
            <person name="Culley D."/>
            <person name="Magnuson J.K."/>
            <person name="James T.Y."/>
            <person name="O'Malley M.A."/>
            <person name="Stajich J.E."/>
            <person name="Spatafora J.W."/>
            <person name="Visel A."/>
            <person name="Grigoriev I.V."/>
        </authorList>
    </citation>
    <scope>NUCLEOTIDE SEQUENCE [LARGE SCALE GENOMIC DNA]</scope>
    <source>
        <strain evidence="1 2">JEL800</strain>
    </source>
</reference>
<name>A0A1Y2CZJ5_9FUNG</name>